<sequence length="388" mass="41857">MRVPALVPRLRPFTSTIFAEMTALAVRTESINLGQGFPDTDGPAGMLEAAKNALYGGANQYPPGPGRPELRAAIARHRARYGLEYDPDTEILVTAGATEAITAAVLALTEPGDEVIVIEPYYDSYPAAVAMAGATRRVVSLVEGADGRFLLDVPALRAAVTPATRAILVNSPHNPTGTVFTEAELSAIAELCVKNDIIAITDEVYEHLVYDDAEHRPLADFPGMRSRTVSISSAGKTFNCTGWKIGWVCSTPELVAAVKAAKQFITFVSGGPLQPAVAHALDNELAWVDGLRESLAVKRDRLSAGLVEAGFTVHPSLGTYFVCADVRPLGYSDATQLAWQLPERVGVVAVPVSVFTDHPDEWKHLLRFAFCKRDEVLDEGITRLHKLR</sequence>
<dbReference type="InterPro" id="IPR004839">
    <property type="entry name" value="Aminotransferase_I/II_large"/>
</dbReference>
<evidence type="ECO:0000313" key="9">
    <source>
        <dbReference type="Proteomes" id="UP000318578"/>
    </source>
</evidence>
<accession>A0A558AN58</accession>
<dbReference type="Gene3D" id="3.40.640.10">
    <property type="entry name" value="Type I PLP-dependent aspartate aminotransferase-like (Major domain)"/>
    <property type="match status" value="1"/>
</dbReference>
<organism evidence="8 9">
    <name type="scientific">Amycolatopsis acidiphila</name>
    <dbReference type="NCBI Taxonomy" id="715473"/>
    <lineage>
        <taxon>Bacteria</taxon>
        <taxon>Bacillati</taxon>
        <taxon>Actinomycetota</taxon>
        <taxon>Actinomycetes</taxon>
        <taxon>Pseudonocardiales</taxon>
        <taxon>Pseudonocardiaceae</taxon>
        <taxon>Amycolatopsis</taxon>
    </lineage>
</organism>
<comment type="caution">
    <text evidence="8">The sequence shown here is derived from an EMBL/GenBank/DDBJ whole genome shotgun (WGS) entry which is preliminary data.</text>
</comment>
<proteinExistence type="inferred from homology"/>
<keyword evidence="9" id="KW-1185">Reference proteome</keyword>
<dbReference type="GO" id="GO:0017000">
    <property type="term" value="P:antibiotic biosynthetic process"/>
    <property type="evidence" value="ECO:0007669"/>
    <property type="project" value="UniProtKB-KW"/>
</dbReference>
<keyword evidence="5" id="KW-0663">Pyridoxal phosphate</keyword>
<dbReference type="AlphaFoldDB" id="A0A558AN58"/>
<dbReference type="PANTHER" id="PTHR43807">
    <property type="entry name" value="FI04487P"/>
    <property type="match status" value="1"/>
</dbReference>
<evidence type="ECO:0000256" key="2">
    <source>
        <dbReference type="ARBA" id="ARBA00007441"/>
    </source>
</evidence>
<evidence type="ECO:0000256" key="1">
    <source>
        <dbReference type="ARBA" id="ARBA00001933"/>
    </source>
</evidence>
<dbReference type="RefSeq" id="WP_144632960.1">
    <property type="nucleotide sequence ID" value="NZ_BNAX01000013.1"/>
</dbReference>
<dbReference type="NCBIfam" id="NF005855">
    <property type="entry name" value="PRK07777.1"/>
    <property type="match status" value="1"/>
</dbReference>
<dbReference type="InterPro" id="IPR015422">
    <property type="entry name" value="PyrdxlP-dep_Trfase_small"/>
</dbReference>
<evidence type="ECO:0000259" key="7">
    <source>
        <dbReference type="Pfam" id="PF00155"/>
    </source>
</evidence>
<dbReference type="Pfam" id="PF00155">
    <property type="entry name" value="Aminotran_1_2"/>
    <property type="match status" value="1"/>
</dbReference>
<dbReference type="CDD" id="cd00609">
    <property type="entry name" value="AAT_like"/>
    <property type="match status" value="1"/>
</dbReference>
<keyword evidence="3 8" id="KW-0032">Aminotransferase</keyword>
<protein>
    <submittedName>
        <fullName evidence="8">Pyridoxal phosphate-dependent aminotransferase</fullName>
    </submittedName>
</protein>
<evidence type="ECO:0000256" key="4">
    <source>
        <dbReference type="ARBA" id="ARBA00022679"/>
    </source>
</evidence>
<dbReference type="Proteomes" id="UP000318578">
    <property type="component" value="Unassembled WGS sequence"/>
</dbReference>
<keyword evidence="4 8" id="KW-0808">Transferase</keyword>
<dbReference type="InterPro" id="IPR015424">
    <property type="entry name" value="PyrdxlP-dep_Trfase"/>
</dbReference>
<dbReference type="EMBL" id="VJZA01000002">
    <property type="protein sequence ID" value="TVT25699.1"/>
    <property type="molecule type" value="Genomic_DNA"/>
</dbReference>
<evidence type="ECO:0000256" key="3">
    <source>
        <dbReference type="ARBA" id="ARBA00022576"/>
    </source>
</evidence>
<reference evidence="8 9" key="1">
    <citation type="submission" date="2019-07" db="EMBL/GenBank/DDBJ databases">
        <title>New species of Amycolatopsis and Streptomyces.</title>
        <authorList>
            <person name="Duangmal K."/>
            <person name="Teo W.F.A."/>
            <person name="Lipun K."/>
        </authorList>
    </citation>
    <scope>NUCLEOTIDE SEQUENCE [LARGE SCALE GENOMIC DNA]</scope>
    <source>
        <strain evidence="8 9">JCM 30562</strain>
    </source>
</reference>
<evidence type="ECO:0000256" key="6">
    <source>
        <dbReference type="ARBA" id="ARBA00023194"/>
    </source>
</evidence>
<evidence type="ECO:0000256" key="5">
    <source>
        <dbReference type="ARBA" id="ARBA00022898"/>
    </source>
</evidence>
<evidence type="ECO:0000313" key="8">
    <source>
        <dbReference type="EMBL" id="TVT25699.1"/>
    </source>
</evidence>
<dbReference type="FunFam" id="3.40.640.10:FF:000024">
    <property type="entry name" value="Kynurenine--oxoglutarate transaminase 3"/>
    <property type="match status" value="1"/>
</dbReference>
<dbReference type="PANTHER" id="PTHR43807:SF20">
    <property type="entry name" value="FI04487P"/>
    <property type="match status" value="1"/>
</dbReference>
<feature type="domain" description="Aminotransferase class I/classII large" evidence="7">
    <location>
        <begin position="30"/>
        <end position="384"/>
    </location>
</feature>
<dbReference type="GO" id="GO:0005737">
    <property type="term" value="C:cytoplasm"/>
    <property type="evidence" value="ECO:0007669"/>
    <property type="project" value="TreeGrafter"/>
</dbReference>
<keyword evidence="6" id="KW-0045">Antibiotic biosynthesis</keyword>
<comment type="similarity">
    <text evidence="2">Belongs to the class-I pyridoxal-phosphate-dependent aminotransferase family.</text>
</comment>
<dbReference type="Gene3D" id="3.90.1150.10">
    <property type="entry name" value="Aspartate Aminotransferase, domain 1"/>
    <property type="match status" value="1"/>
</dbReference>
<name>A0A558AN58_9PSEU</name>
<dbReference type="InterPro" id="IPR015421">
    <property type="entry name" value="PyrdxlP-dep_Trfase_major"/>
</dbReference>
<dbReference type="GO" id="GO:0030170">
    <property type="term" value="F:pyridoxal phosphate binding"/>
    <property type="evidence" value="ECO:0007669"/>
    <property type="project" value="InterPro"/>
</dbReference>
<dbReference type="GO" id="GO:0016212">
    <property type="term" value="F:kynurenine-oxoglutarate transaminase activity"/>
    <property type="evidence" value="ECO:0007669"/>
    <property type="project" value="TreeGrafter"/>
</dbReference>
<dbReference type="OrthoDB" id="9763453at2"/>
<comment type="cofactor">
    <cofactor evidence="1">
        <name>pyridoxal 5'-phosphate</name>
        <dbReference type="ChEBI" id="CHEBI:597326"/>
    </cofactor>
</comment>
<dbReference type="InterPro" id="IPR051326">
    <property type="entry name" value="Kynurenine-oxoglutarate_AT"/>
</dbReference>
<dbReference type="SUPFAM" id="SSF53383">
    <property type="entry name" value="PLP-dependent transferases"/>
    <property type="match status" value="1"/>
</dbReference>
<gene>
    <name evidence="8" type="ORF">FNH06_02565</name>
</gene>